<feature type="region of interest" description="Disordered" evidence="1">
    <location>
        <begin position="137"/>
        <end position="168"/>
    </location>
</feature>
<feature type="compositionally biased region" description="Basic and acidic residues" evidence="1">
    <location>
        <begin position="137"/>
        <end position="151"/>
    </location>
</feature>
<dbReference type="AlphaFoldDB" id="A0A8S1MYK4"/>
<organism evidence="3 4">
    <name type="scientific">Paramecium sonneborni</name>
    <dbReference type="NCBI Taxonomy" id="65129"/>
    <lineage>
        <taxon>Eukaryota</taxon>
        <taxon>Sar</taxon>
        <taxon>Alveolata</taxon>
        <taxon>Ciliophora</taxon>
        <taxon>Intramacronucleata</taxon>
        <taxon>Oligohymenophorea</taxon>
        <taxon>Peniculida</taxon>
        <taxon>Parameciidae</taxon>
        <taxon>Paramecium</taxon>
    </lineage>
</organism>
<dbReference type="GO" id="GO:0005952">
    <property type="term" value="C:cAMP-dependent protein kinase complex"/>
    <property type="evidence" value="ECO:0007669"/>
    <property type="project" value="InterPro"/>
</dbReference>
<proteinExistence type="predicted"/>
<evidence type="ECO:0000256" key="1">
    <source>
        <dbReference type="SAM" id="MobiDB-lite"/>
    </source>
</evidence>
<dbReference type="GO" id="GO:0005829">
    <property type="term" value="C:cytosol"/>
    <property type="evidence" value="ECO:0007669"/>
    <property type="project" value="TreeGrafter"/>
</dbReference>
<dbReference type="Proteomes" id="UP000692954">
    <property type="component" value="Unassembled WGS sequence"/>
</dbReference>
<evidence type="ECO:0000313" key="3">
    <source>
        <dbReference type="EMBL" id="CAD8084292.1"/>
    </source>
</evidence>
<dbReference type="SMART" id="SM00100">
    <property type="entry name" value="cNMP"/>
    <property type="match status" value="2"/>
</dbReference>
<dbReference type="InterPro" id="IPR050503">
    <property type="entry name" value="cAMP-dep_PK_reg_su-like"/>
</dbReference>
<sequence length="543" mass="63454">MQRRLSNIDRIKLQFKLNLQVKELLQKGEIDIDNPTHFEVILGILSKEQKQRNLNELSILSQAFSSIKYFAEMQKTTSEEEMLNLYRELQYINVPARRTLFRFGAIGKNFYIILRGSVWVLVAKSGLGDEKIEGIEKKGDKKNDKKKKAEKEYDEGEESDEDEFSDLDEEKMLENKYPNMMKVGKIEQGGSFGEIALTNCLPRQATIVCAENCQFIKLSREAFHTFLSEYYIRIQNKNFEFLKSINIFTDWNDTDISVIQYHFQPIEYTMNNVIYKEGEQIKGVYFIVSGMVELQQKSRDIENIQQSKQINKQSIVINRYSKGQLFGYMEILKNQSQRETKIICLTEKVQTLFLQADRFKLYCCRGDSLKTLQQMMKKLEYIIIKANQIYGETQRQSKQSLSLNLVENDALQRMKTENQPVCKTNRSRIVKRSLDILAGVSHQSSKIQSYYESVSSFLKEPQVTLNLKNPLIHIEPSKRLKMQQLQFQLQYCPHPPPLTCRIPQFSNGDSKQVLLRQLKLPSIFKQQSELDDRISIRQLDPII</sequence>
<dbReference type="EMBL" id="CAJJDN010000046">
    <property type="protein sequence ID" value="CAD8084292.1"/>
    <property type="molecule type" value="Genomic_DNA"/>
</dbReference>
<dbReference type="PANTHER" id="PTHR11635">
    <property type="entry name" value="CAMP-DEPENDENT PROTEIN KINASE REGULATORY CHAIN"/>
    <property type="match status" value="1"/>
</dbReference>
<dbReference type="PANTHER" id="PTHR11635:SF152">
    <property type="entry name" value="CAMP-DEPENDENT PROTEIN KINASE TYPE I REGULATORY SUBUNIT-RELATED"/>
    <property type="match status" value="1"/>
</dbReference>
<dbReference type="GO" id="GO:0030552">
    <property type="term" value="F:cAMP binding"/>
    <property type="evidence" value="ECO:0007669"/>
    <property type="project" value="TreeGrafter"/>
</dbReference>
<keyword evidence="4" id="KW-1185">Reference proteome</keyword>
<feature type="domain" description="Cyclic nucleotide-binding" evidence="2">
    <location>
        <begin position="247"/>
        <end position="360"/>
    </location>
</feature>
<dbReference type="FunFam" id="2.60.120.10:FF:000416">
    <property type="entry name" value="Uncharacterized protein"/>
    <property type="match status" value="1"/>
</dbReference>
<accession>A0A8S1MYK4</accession>
<evidence type="ECO:0000313" key="4">
    <source>
        <dbReference type="Proteomes" id="UP000692954"/>
    </source>
</evidence>
<dbReference type="GO" id="GO:0034236">
    <property type="term" value="F:protein kinase A catalytic subunit binding"/>
    <property type="evidence" value="ECO:0007669"/>
    <property type="project" value="TreeGrafter"/>
</dbReference>
<dbReference type="CDD" id="cd00038">
    <property type="entry name" value="CAP_ED"/>
    <property type="match status" value="2"/>
</dbReference>
<dbReference type="OrthoDB" id="288359at2759"/>
<dbReference type="InterPro" id="IPR018488">
    <property type="entry name" value="cNMP-bd_CS"/>
</dbReference>
<reference evidence="3" key="1">
    <citation type="submission" date="2021-01" db="EMBL/GenBank/DDBJ databases">
        <authorList>
            <consortium name="Genoscope - CEA"/>
            <person name="William W."/>
        </authorList>
    </citation>
    <scope>NUCLEOTIDE SEQUENCE</scope>
</reference>
<dbReference type="PROSITE" id="PS00889">
    <property type="entry name" value="CNMP_BINDING_2"/>
    <property type="match status" value="1"/>
</dbReference>
<feature type="compositionally biased region" description="Acidic residues" evidence="1">
    <location>
        <begin position="152"/>
        <end position="168"/>
    </location>
</feature>
<name>A0A8S1MYK4_9CILI</name>
<dbReference type="GO" id="GO:0004862">
    <property type="term" value="F:cAMP-dependent protein kinase inhibitor activity"/>
    <property type="evidence" value="ECO:0007669"/>
    <property type="project" value="TreeGrafter"/>
</dbReference>
<dbReference type="Pfam" id="PF00027">
    <property type="entry name" value="cNMP_binding"/>
    <property type="match status" value="1"/>
</dbReference>
<protein>
    <recommendedName>
        <fullName evidence="2">Cyclic nucleotide-binding domain-containing protein</fullName>
    </recommendedName>
</protein>
<comment type="caution">
    <text evidence="3">The sequence shown here is derived from an EMBL/GenBank/DDBJ whole genome shotgun (WGS) entry which is preliminary data.</text>
</comment>
<dbReference type="InterPro" id="IPR000595">
    <property type="entry name" value="cNMP-bd_dom"/>
</dbReference>
<dbReference type="PROSITE" id="PS50042">
    <property type="entry name" value="CNMP_BINDING_3"/>
    <property type="match status" value="2"/>
</dbReference>
<gene>
    <name evidence="3" type="ORF">PSON_ATCC_30995.1.T0460185</name>
</gene>
<feature type="domain" description="Cyclic nucleotide-binding" evidence="2">
    <location>
        <begin position="73"/>
        <end position="244"/>
    </location>
</feature>
<evidence type="ECO:0000259" key="2">
    <source>
        <dbReference type="PROSITE" id="PS50042"/>
    </source>
</evidence>